<organism evidence="2">
    <name type="scientific">Mytilinidion resinicola</name>
    <dbReference type="NCBI Taxonomy" id="574789"/>
    <lineage>
        <taxon>Eukaryota</taxon>
        <taxon>Fungi</taxon>
        <taxon>Dikarya</taxon>
        <taxon>Ascomycota</taxon>
        <taxon>Pezizomycotina</taxon>
        <taxon>Dothideomycetes</taxon>
        <taxon>Pleosporomycetidae</taxon>
        <taxon>Mytilinidiales</taxon>
        <taxon>Mytilinidiaceae</taxon>
        <taxon>Mytilinidion</taxon>
    </lineage>
</organism>
<dbReference type="PANTHER" id="PTHR23159">
    <property type="entry name" value="CENTROSOMAL PROTEIN 2"/>
    <property type="match status" value="1"/>
</dbReference>
<reference evidence="2 4" key="1">
    <citation type="journal article" date="2020" name="Stud. Mycol.">
        <title>101 Dothideomycetes genomes: a test case for predicting lifestyles and emergence of pathogens.</title>
        <authorList>
            <person name="Haridas S."/>
            <person name="Albert R."/>
            <person name="Binder M."/>
            <person name="Bloem J."/>
            <person name="Labutti K."/>
            <person name="Salamov A."/>
            <person name="Andreopoulos B."/>
            <person name="Baker S."/>
            <person name="Barry K."/>
            <person name="Bills G."/>
            <person name="Bluhm B."/>
            <person name="Cannon C."/>
            <person name="Castanera R."/>
            <person name="Culley D."/>
            <person name="Daum C."/>
            <person name="Ezra D."/>
            <person name="Gonzalez J."/>
            <person name="Henrissat B."/>
            <person name="Kuo A."/>
            <person name="Liang C."/>
            <person name="Lipzen A."/>
            <person name="Lutzoni F."/>
            <person name="Magnuson J."/>
            <person name="Mondo S."/>
            <person name="Nolan M."/>
            <person name="Ohm R."/>
            <person name="Pangilinan J."/>
            <person name="Park H.-J."/>
            <person name="Ramirez L."/>
            <person name="Alfaro M."/>
            <person name="Sun H."/>
            <person name="Tritt A."/>
            <person name="Yoshinaga Y."/>
            <person name="Zwiers L.-H."/>
            <person name="Turgeon B."/>
            <person name="Goodwin S."/>
            <person name="Spatafora J."/>
            <person name="Crous P."/>
            <person name="Grigoriev I."/>
        </authorList>
    </citation>
    <scope>NUCLEOTIDE SEQUENCE</scope>
    <source>
        <strain evidence="2 4">CBS 304.34</strain>
    </source>
</reference>
<feature type="compositionally biased region" description="Basic and acidic residues" evidence="1">
    <location>
        <begin position="38"/>
        <end position="64"/>
    </location>
</feature>
<feature type="compositionally biased region" description="Basic and acidic residues" evidence="1">
    <location>
        <begin position="117"/>
        <end position="171"/>
    </location>
</feature>
<feature type="region of interest" description="Disordered" evidence="1">
    <location>
        <begin position="299"/>
        <end position="318"/>
    </location>
</feature>
<feature type="region of interest" description="Disordered" evidence="1">
    <location>
        <begin position="1"/>
        <end position="64"/>
    </location>
</feature>
<sequence length="666" mass="75478">MAKPDYDKPPSANTRKGQIPPSSSKPSDAKPKPWKKLTYRERAQKEREKEREREKRAKQKEAELIKKAKAKEAELLKKAKEEEAARAEKAKQARERARLARLDKEYREAQRLIEKEERKAAEAAAKAEREKAAQLAAEEEREKAAELAAELERETAARLAAEAEKEKENTKGKQIAPASSSAISRASSPASTENMTIPDPGWSFSRIPSNGPEVYDVDAGSVVNPSSSASQQRDLVTEPNTKRQATLNGDEGPSSRTAMSRASDSVYKVLKAEIKDLKKQNETLNRNLADQERAISKLLSERTKNDAQHDAKQAKTREEKATLERVLVAKEQELKGLVRGHLDQEEAWKQQSQVWKDDYDSVCKERDALKEEAKEEVKQAEAKRVILEVERDIARTDLNKMYKAHDIAQERAEKEKQARERISNHLERANSTIAKLNGQLEELESKMEELKSAKLPTPPCDSEPGDAQKQLQQERDAIREEREAVKKERDSMKIERDAAKTMLDALRDQQNADKRTHRNEVVDLKAQIKKLRERRGDADDSSSESDPEDSLVKPDFKQKYEDLFAKYKVLMEETVEGSSLKRKYDEMQTSSVETAKQLDATQTKCKNISDTYIKVNRKYGKLRAAVADVGQMFGGMTGDDFGNAGRAIKRLKRELLEIDDPPTQSE</sequence>
<dbReference type="PANTHER" id="PTHR23159:SF60">
    <property type="entry name" value="SPINDLE ASSEMBLY ABNORMAL PROTEIN 4"/>
    <property type="match status" value="1"/>
</dbReference>
<dbReference type="RefSeq" id="XP_033581973.1">
    <property type="nucleotide sequence ID" value="XM_033726955.1"/>
</dbReference>
<feature type="compositionally biased region" description="Polar residues" evidence="1">
    <location>
        <begin position="223"/>
        <end position="247"/>
    </location>
</feature>
<accession>A0A6A6Z2P2</accession>
<keyword evidence="3" id="KW-1185">Reference proteome</keyword>
<protein>
    <submittedName>
        <fullName evidence="2 4">Uncharacterized protein</fullName>
    </submittedName>
</protein>
<feature type="compositionally biased region" description="Polar residues" evidence="1">
    <location>
        <begin position="254"/>
        <end position="263"/>
    </location>
</feature>
<dbReference type="EMBL" id="MU003694">
    <property type="protein sequence ID" value="KAF2815009.1"/>
    <property type="molecule type" value="Genomic_DNA"/>
</dbReference>
<feature type="region of interest" description="Disordered" evidence="1">
    <location>
        <begin position="446"/>
        <end position="554"/>
    </location>
</feature>
<name>A0A6A6Z2P2_9PEZI</name>
<feature type="region of interest" description="Disordered" evidence="1">
    <location>
        <begin position="117"/>
        <end position="263"/>
    </location>
</feature>
<feature type="compositionally biased region" description="Basic and acidic residues" evidence="1">
    <location>
        <begin position="472"/>
        <end position="523"/>
    </location>
</feature>
<dbReference type="GeneID" id="54467848"/>
<evidence type="ECO:0000256" key="1">
    <source>
        <dbReference type="SAM" id="MobiDB-lite"/>
    </source>
</evidence>
<dbReference type="OrthoDB" id="10458271at2759"/>
<evidence type="ECO:0000313" key="3">
    <source>
        <dbReference type="Proteomes" id="UP000504636"/>
    </source>
</evidence>
<gene>
    <name evidence="2 4" type="ORF">BDZ99DRAFT_549458</name>
</gene>
<evidence type="ECO:0000313" key="2">
    <source>
        <dbReference type="EMBL" id="KAF2815009.1"/>
    </source>
</evidence>
<feature type="compositionally biased region" description="Acidic residues" evidence="1">
    <location>
        <begin position="539"/>
        <end position="549"/>
    </location>
</feature>
<evidence type="ECO:0000313" key="4">
    <source>
        <dbReference type="RefSeq" id="XP_033581973.1"/>
    </source>
</evidence>
<reference evidence="4" key="2">
    <citation type="submission" date="2020-04" db="EMBL/GenBank/DDBJ databases">
        <authorList>
            <consortium name="NCBI Genome Project"/>
        </authorList>
    </citation>
    <scope>NUCLEOTIDE SEQUENCE</scope>
    <source>
        <strain evidence="4">CBS 304.34</strain>
    </source>
</reference>
<dbReference type="Proteomes" id="UP000504636">
    <property type="component" value="Unplaced"/>
</dbReference>
<dbReference type="AlphaFoldDB" id="A0A6A6Z2P2"/>
<reference evidence="4" key="3">
    <citation type="submission" date="2025-04" db="UniProtKB">
        <authorList>
            <consortium name="RefSeq"/>
        </authorList>
    </citation>
    <scope>IDENTIFICATION</scope>
    <source>
        <strain evidence="4">CBS 304.34</strain>
    </source>
</reference>
<proteinExistence type="predicted"/>
<feature type="compositionally biased region" description="Low complexity" evidence="1">
    <location>
        <begin position="175"/>
        <end position="191"/>
    </location>
</feature>